<dbReference type="GO" id="GO:0009103">
    <property type="term" value="P:lipopolysaccharide biosynthetic process"/>
    <property type="evidence" value="ECO:0007669"/>
    <property type="project" value="TreeGrafter"/>
</dbReference>
<evidence type="ECO:0000256" key="1">
    <source>
        <dbReference type="SAM" id="MobiDB-lite"/>
    </source>
</evidence>
<evidence type="ECO:0000259" key="3">
    <source>
        <dbReference type="Pfam" id="PF01757"/>
    </source>
</evidence>
<evidence type="ECO:0000313" key="6">
    <source>
        <dbReference type="Proteomes" id="UP000568050"/>
    </source>
</evidence>
<feature type="domain" description="Acyltransferase 3" evidence="3">
    <location>
        <begin position="5"/>
        <end position="342"/>
    </location>
</feature>
<evidence type="ECO:0000313" key="5">
    <source>
        <dbReference type="EMBL" id="MBB3023167.1"/>
    </source>
</evidence>
<dbReference type="PANTHER" id="PTHR23028:SF53">
    <property type="entry name" value="ACYL_TRANSF_3 DOMAIN-CONTAINING PROTEIN"/>
    <property type="match status" value="1"/>
</dbReference>
<feature type="transmembrane region" description="Helical" evidence="2">
    <location>
        <begin position="261"/>
        <end position="281"/>
    </location>
</feature>
<dbReference type="Proteomes" id="UP000568050">
    <property type="component" value="Unassembled WGS sequence"/>
</dbReference>
<organism evidence="5 6">
    <name type="scientific">Helcobacillus massiliensis</name>
    <dbReference type="NCBI Taxonomy" id="521392"/>
    <lineage>
        <taxon>Bacteria</taxon>
        <taxon>Bacillati</taxon>
        <taxon>Actinomycetota</taxon>
        <taxon>Actinomycetes</taxon>
        <taxon>Micrococcales</taxon>
        <taxon>Dermabacteraceae</taxon>
        <taxon>Helcobacillus</taxon>
    </lineage>
</organism>
<feature type="domain" description="SGNH" evidence="4">
    <location>
        <begin position="448"/>
        <end position="660"/>
    </location>
</feature>
<feature type="region of interest" description="Disordered" evidence="1">
    <location>
        <begin position="404"/>
        <end position="426"/>
    </location>
</feature>
<feature type="transmembrane region" description="Helical" evidence="2">
    <location>
        <begin position="361"/>
        <end position="380"/>
    </location>
</feature>
<protein>
    <submittedName>
        <fullName evidence="5">Peptidoglycan/LPS O-acetylase OafA/YrhL</fullName>
    </submittedName>
</protein>
<dbReference type="GO" id="GO:0016747">
    <property type="term" value="F:acyltransferase activity, transferring groups other than amino-acyl groups"/>
    <property type="evidence" value="ECO:0007669"/>
    <property type="project" value="InterPro"/>
</dbReference>
<feature type="transmembrane region" description="Helical" evidence="2">
    <location>
        <begin position="168"/>
        <end position="187"/>
    </location>
</feature>
<sequence>MFRRDIHGLRGLAVLLVVLYHVFVGRVSGGVDVFLFVSAFFLTGTFLRRWERDQPSAPLAYWARTFKRLLPPAAVVIVGSLALVWALAGPQAVMTELPHAVASLAQVENWFLIGQSVDYYAAAQQRAPMLQHFWSLSIQAQVFLLLPLLFALVTVLTRRVPAHRRTRARFSSAALVLGALFAVSLVWSIVSTGRHQEVAYFDTAARLWEFCLGCLVAIALHHRGGRGLAVFAQRPVARAAASYGAVAALVSMGALVDVAGLFPGLIALWPLSAAAVVMLAGHNGLLASRPFQSLGSISYGLYLVHWPLLIVLLIQRDELRLPPLVGAAVVAVSLVLAWLLTRLVDTPFRRLRWAEQRPVRAAVVIAAVLAVGAGGVWGVHRGASGQIAEQEGLAYANNPGARALEPGFTPHPQRDPSAPELPGRDGAPKDWFGLKEKCEGRFAAPKGLSSCRMRSPAEPTRGDEKVIVYIGNSRMEQMAPSVDAIAEAKGWRAIALFEPGCGFGAEKDAWGGNAKRCSEYTELAEQYVAAVKPDAVVMITTDVPIRGDERPFPGAARLAEKMAADGVEVIALRDSPRLSTEPNACSEERSADCTSPLGQGLDRARPDADLVGADHIHPVDLTPVVCPDGECAPARGNVTVFTDHYHLTSTYAASAAPEVERQLKESGFRW</sequence>
<evidence type="ECO:0000256" key="2">
    <source>
        <dbReference type="SAM" id="Phobius"/>
    </source>
</evidence>
<accession>A0A839R0C3</accession>
<dbReference type="Pfam" id="PF19040">
    <property type="entry name" value="SGNH"/>
    <property type="match status" value="1"/>
</dbReference>
<keyword evidence="2" id="KW-0472">Membrane</keyword>
<proteinExistence type="predicted"/>
<feature type="transmembrane region" description="Helical" evidence="2">
    <location>
        <begin position="29"/>
        <end position="48"/>
    </location>
</feature>
<evidence type="ECO:0000259" key="4">
    <source>
        <dbReference type="Pfam" id="PF19040"/>
    </source>
</evidence>
<gene>
    <name evidence="5" type="ORF">FHX50_001452</name>
</gene>
<feature type="transmembrane region" description="Helical" evidence="2">
    <location>
        <begin position="7"/>
        <end position="23"/>
    </location>
</feature>
<feature type="transmembrane region" description="Helical" evidence="2">
    <location>
        <begin position="236"/>
        <end position="255"/>
    </location>
</feature>
<keyword evidence="2" id="KW-0812">Transmembrane</keyword>
<feature type="region of interest" description="Disordered" evidence="1">
    <location>
        <begin position="578"/>
        <end position="605"/>
    </location>
</feature>
<dbReference type="AlphaFoldDB" id="A0A839R0C3"/>
<dbReference type="InterPro" id="IPR043968">
    <property type="entry name" value="SGNH"/>
</dbReference>
<feature type="transmembrane region" description="Helical" evidence="2">
    <location>
        <begin position="207"/>
        <end position="224"/>
    </location>
</feature>
<keyword evidence="2" id="KW-1133">Transmembrane helix</keyword>
<name>A0A839R0C3_9MICO</name>
<dbReference type="PANTHER" id="PTHR23028">
    <property type="entry name" value="ACETYLTRANSFERASE"/>
    <property type="match status" value="1"/>
</dbReference>
<dbReference type="InterPro" id="IPR002656">
    <property type="entry name" value="Acyl_transf_3_dom"/>
</dbReference>
<reference evidence="5 6" key="1">
    <citation type="submission" date="2020-08" db="EMBL/GenBank/DDBJ databases">
        <title>Sequencing the genomes of 1000 actinobacteria strains.</title>
        <authorList>
            <person name="Klenk H.-P."/>
        </authorList>
    </citation>
    <scope>NUCLEOTIDE SEQUENCE [LARGE SCALE GENOMIC DNA]</scope>
    <source>
        <strain evidence="5 6">DSM 23040</strain>
    </source>
</reference>
<dbReference type="EMBL" id="JACHWP010000003">
    <property type="protein sequence ID" value="MBB3023167.1"/>
    <property type="molecule type" value="Genomic_DNA"/>
</dbReference>
<keyword evidence="6" id="KW-1185">Reference proteome</keyword>
<feature type="transmembrane region" description="Helical" evidence="2">
    <location>
        <begin position="321"/>
        <end position="340"/>
    </location>
</feature>
<comment type="caution">
    <text evidence="5">The sequence shown here is derived from an EMBL/GenBank/DDBJ whole genome shotgun (WGS) entry which is preliminary data.</text>
</comment>
<dbReference type="GO" id="GO:0016020">
    <property type="term" value="C:membrane"/>
    <property type="evidence" value="ECO:0007669"/>
    <property type="project" value="TreeGrafter"/>
</dbReference>
<feature type="transmembrane region" description="Helical" evidence="2">
    <location>
        <begin position="293"/>
        <end position="315"/>
    </location>
</feature>
<feature type="transmembrane region" description="Helical" evidence="2">
    <location>
        <begin position="69"/>
        <end position="88"/>
    </location>
</feature>
<dbReference type="RefSeq" id="WP_183376109.1">
    <property type="nucleotide sequence ID" value="NZ_CBCSFZ010000006.1"/>
</dbReference>
<feature type="transmembrane region" description="Helical" evidence="2">
    <location>
        <begin position="138"/>
        <end position="156"/>
    </location>
</feature>
<dbReference type="InterPro" id="IPR050879">
    <property type="entry name" value="Acyltransferase_3"/>
</dbReference>
<dbReference type="Pfam" id="PF01757">
    <property type="entry name" value="Acyl_transf_3"/>
    <property type="match status" value="1"/>
</dbReference>